<comment type="caution">
    <text evidence="3">The sequence shown here is derived from an EMBL/GenBank/DDBJ whole genome shotgun (WGS) entry which is preliminary data.</text>
</comment>
<feature type="transmembrane region" description="Helical" evidence="2">
    <location>
        <begin position="224"/>
        <end position="250"/>
    </location>
</feature>
<dbReference type="EMBL" id="JAAZWO010000003">
    <property type="protein sequence ID" value="MBC2396819.1"/>
    <property type="molecule type" value="Genomic_DNA"/>
</dbReference>
<dbReference type="PANTHER" id="PTHR37305">
    <property type="entry name" value="INTEGRAL MEMBRANE PROTEIN-RELATED"/>
    <property type="match status" value="1"/>
</dbReference>
<keyword evidence="2" id="KW-0812">Transmembrane</keyword>
<keyword evidence="1" id="KW-0175">Coiled coil</keyword>
<feature type="transmembrane region" description="Helical" evidence="2">
    <location>
        <begin position="383"/>
        <end position="403"/>
    </location>
</feature>
<evidence type="ECO:0000313" key="3">
    <source>
        <dbReference type="EMBL" id="MBC2396819.1"/>
    </source>
</evidence>
<reference evidence="3 4" key="1">
    <citation type="submission" date="2020-04" db="EMBL/GenBank/DDBJ databases">
        <title>Genomic insights into acetone-butanol-ethanol (ABE) fermentation by sequencing solventogenic clostridia strains.</title>
        <authorList>
            <person name="Brown S."/>
        </authorList>
    </citation>
    <scope>NUCLEOTIDE SEQUENCE [LARGE SCALE GENOMIC DNA]</scope>
    <source>
        <strain evidence="3 4">DJ011</strain>
    </source>
</reference>
<feature type="transmembrane region" description="Helical" evidence="2">
    <location>
        <begin position="174"/>
        <end position="194"/>
    </location>
</feature>
<dbReference type="AlphaFoldDB" id="A0A923IZM7"/>
<feature type="transmembrane region" description="Helical" evidence="2">
    <location>
        <begin position="297"/>
        <end position="321"/>
    </location>
</feature>
<organism evidence="3 4">
    <name type="scientific">Clostridium tetanomorphum</name>
    <dbReference type="NCBI Taxonomy" id="1553"/>
    <lineage>
        <taxon>Bacteria</taxon>
        <taxon>Bacillati</taxon>
        <taxon>Bacillota</taxon>
        <taxon>Clostridia</taxon>
        <taxon>Eubacteriales</taxon>
        <taxon>Clostridiaceae</taxon>
        <taxon>Clostridium</taxon>
    </lineage>
</organism>
<dbReference type="RefSeq" id="WP_173680215.1">
    <property type="nucleotide sequence ID" value="NZ_JAAZWO010000003.1"/>
</dbReference>
<keyword evidence="4" id="KW-1185">Reference proteome</keyword>
<protein>
    <submittedName>
        <fullName evidence="3">ABC transporter permease subunit</fullName>
    </submittedName>
</protein>
<keyword evidence="2" id="KW-0472">Membrane</keyword>
<dbReference type="GO" id="GO:0140359">
    <property type="term" value="F:ABC-type transporter activity"/>
    <property type="evidence" value="ECO:0007669"/>
    <property type="project" value="InterPro"/>
</dbReference>
<sequence>MIYLIHNEIIKILSRRKTYIVFLAFIALMATIVITGYKEEQRRIKMNTPEAKIEMLINSRDSLLNEKANISEAIKESPTELKAHNKNIDNKIKELDNQIQELTKMKELGINEIDWKKDVKINIAQLENGLKDNNEDISYKEETKQEIRKLKYFLDNNINPMEESKFNSFNFIKLLFNEVLGGIILAIGIILFTSDIVSGECTPPTLKFLLIQPVSRGKFLFSKFISVTSVALSLIFLAEIIFFLLVGLFIGFGNPNYPTFVGTTYKFDFAHISMGQKPNLVQILDSTKVIPIWQNTLYMFLLQALFIISCCAFAFLISSIFKSSMASMSLGIVSVLFITVLSEVVPAVRKIAYFLFTSYGRVGTLLEGTLALKFNNPSVTTSYGIMVLIIWTLICYVLSHIIFTKRDILI</sequence>
<feature type="transmembrane region" description="Helical" evidence="2">
    <location>
        <begin position="19"/>
        <end position="37"/>
    </location>
</feature>
<proteinExistence type="predicted"/>
<feature type="coiled-coil region" evidence="1">
    <location>
        <begin position="81"/>
        <end position="136"/>
    </location>
</feature>
<dbReference type="Proteomes" id="UP000563151">
    <property type="component" value="Unassembled WGS sequence"/>
</dbReference>
<evidence type="ECO:0000256" key="1">
    <source>
        <dbReference type="SAM" id="Coils"/>
    </source>
</evidence>
<gene>
    <name evidence="3" type="ORF">HGG79_03355</name>
</gene>
<accession>A0A923IZM7</accession>
<name>A0A923IZM7_CLOTT</name>
<keyword evidence="2" id="KW-1133">Transmembrane helix</keyword>
<feature type="transmembrane region" description="Helical" evidence="2">
    <location>
        <begin position="327"/>
        <end position="345"/>
    </location>
</feature>
<evidence type="ECO:0000256" key="2">
    <source>
        <dbReference type="SAM" id="Phobius"/>
    </source>
</evidence>
<feature type="transmembrane region" description="Helical" evidence="2">
    <location>
        <begin position="352"/>
        <end position="371"/>
    </location>
</feature>
<dbReference type="PANTHER" id="PTHR37305:SF1">
    <property type="entry name" value="MEMBRANE PROTEIN"/>
    <property type="match status" value="1"/>
</dbReference>
<dbReference type="GO" id="GO:0005886">
    <property type="term" value="C:plasma membrane"/>
    <property type="evidence" value="ECO:0007669"/>
    <property type="project" value="UniProtKB-SubCell"/>
</dbReference>
<dbReference type="Pfam" id="PF12679">
    <property type="entry name" value="ABC2_membrane_2"/>
    <property type="match status" value="1"/>
</dbReference>
<evidence type="ECO:0000313" key="4">
    <source>
        <dbReference type="Proteomes" id="UP000563151"/>
    </source>
</evidence>